<gene>
    <name evidence="1" type="ORF">SF3_680</name>
</gene>
<proteinExistence type="predicted"/>
<dbReference type="EMBL" id="KT221034">
    <property type="protein sequence ID" value="ALF00199.1"/>
    <property type="molecule type" value="Genomic_DNA"/>
</dbReference>
<reference evidence="1 2" key="1">
    <citation type="submission" date="2015-06" db="EMBL/GenBank/DDBJ databases">
        <title>Complete genomic sequence analysis of two virulent actinophages of Streptomyces flavovirens.</title>
        <authorList>
            <person name="Sharaf A."/>
            <person name="Marie E."/>
            <person name="ElBaz R."/>
            <person name="Elmaghraby I."/>
            <person name="Mercati F."/>
        </authorList>
    </citation>
    <scope>NUCLEOTIDE SEQUENCE [LARGE SCALE GENOMIC DNA]</scope>
</reference>
<accession>A0A0M4R9M3</accession>
<dbReference type="KEGG" id="vg:26639413"/>
<evidence type="ECO:0000313" key="2">
    <source>
        <dbReference type="Proteomes" id="UP000202764"/>
    </source>
</evidence>
<organism evidence="1 2">
    <name type="scientific">Streptomyces phage SF3</name>
    <dbReference type="NCBI Taxonomy" id="1690818"/>
    <lineage>
        <taxon>Viruses</taxon>
        <taxon>Duplodnaviria</taxon>
        <taxon>Heunggongvirae</taxon>
        <taxon>Uroviricota</taxon>
        <taxon>Caudoviricetes</taxon>
        <taxon>Siftrevirus</taxon>
        <taxon>Siftrevirus SF3</taxon>
    </lineage>
</organism>
<protein>
    <submittedName>
        <fullName evidence="1">Uncharacterized protein</fullName>
    </submittedName>
</protein>
<evidence type="ECO:0000313" key="1">
    <source>
        <dbReference type="EMBL" id="ALF00199.1"/>
    </source>
</evidence>
<dbReference type="Proteomes" id="UP000202764">
    <property type="component" value="Segment"/>
</dbReference>
<sequence length="526" mass="57889">MTTALVNTDGRIWSTTHSGAVFHAFRLDGDGKPVALCRKNVRPRSHTTIHGSWSTAEFADSTVGGRCERCVAKLDELTAAAAAVADRRQHLSDSRPATAYPLAVANVRQFVREMPRAGALRVRVTEGGPDAILSRDDLHALAYSGHTTAEAAARVRTAVDAHIRYGERDVHLMFPAVGMRPALYLADVTALLNRWEITQPEQTVEEPAAEPVVFLVEIDRHVQARQRVYEDRYRIFQRDLADPIDGFAVPYRGDRNDRTTLAFRGWQIVGDIEYVAGLNVSRARVERMPVEYGNSGHWISAHVVDPDAPRPDEHRYVAVAKCGAHLIETCDTPRGHALCVACTGDPVEVNYLRDREGWMKDGGRPVKVLRALSYHDRIIASTVTTDAKGAAREWHDVRCDATAPEIILAPEEPATREEIAAGALVEAVVISNRPTVQQWRVDRQPWGDERSTILSNGRGVDAVYTASLRIVEQPEPAAAPRREGLRDMCLNALCTKDYGHTRRDGDECGDVFSAAGGGGPRPTPDA</sequence>
<dbReference type="GeneID" id="26639413"/>
<keyword evidence="2" id="KW-1185">Reference proteome</keyword>
<name>A0A0M4R9M3_9CAUD</name>
<dbReference type="RefSeq" id="YP_009213195.1">
    <property type="nucleotide sequence ID" value="NC_028952.1"/>
</dbReference>